<dbReference type="OrthoDB" id="7491799at2759"/>
<dbReference type="KEGG" id="tnl:113501451"/>
<evidence type="ECO:0000256" key="1">
    <source>
        <dbReference type="SAM" id="SignalP"/>
    </source>
</evidence>
<name>A0A7E5WE01_TRINI</name>
<gene>
    <name evidence="3" type="primary">LOC113501451</name>
</gene>
<accession>A0A7E5WE01</accession>
<dbReference type="RefSeq" id="XP_026738406.1">
    <property type="nucleotide sequence ID" value="XM_026882605.1"/>
</dbReference>
<feature type="signal peptide" evidence="1">
    <location>
        <begin position="1"/>
        <end position="16"/>
    </location>
</feature>
<dbReference type="Proteomes" id="UP000322000">
    <property type="component" value="Chromosome 2"/>
</dbReference>
<sequence>MKFFVAIALIATVASAAYVKPTGVSAELAEIQEIVAAINSPSTNPATAAALEEMLLDVLGVNPEAISVGPAIVDLPAPIVPSPVIVAPSPVAPVPVIVAPTPVAPSPVAIVEGPAADVDASSAPLVQIILNINQAAAESSPVAPVATPEPVQVIETAPIAVNPVGVVEASPEPVQVVEVAPAPVQVVEVAPAPVQVIEASPEPVIIGVPVIPSPAISLPEELNYLKMKYFIAIALIATVASAAYVKPTGVSAELAEIQEIVAAINSPSTNPATAAALEEMLWDVLGVNPEPISVGPAIVDLPAPIAPTPVIVAPSPVAPVPVIVAPTPVAPSPVAIVEGPAADVDASSAPLVQIILNINQAAAESSPVAPVATPEPVQVIETAPIAVNPVGVVEASPEPVQVVEVAPAPVQVVEVAPAPVQVIEAAPEPVIIGVPVIPSPAISLPEELN</sequence>
<protein>
    <submittedName>
        <fullName evidence="3">Calphotin-like</fullName>
    </submittedName>
</protein>
<proteinExistence type="predicted"/>
<reference evidence="3" key="1">
    <citation type="submission" date="2025-08" db="UniProtKB">
        <authorList>
            <consortium name="RefSeq"/>
        </authorList>
    </citation>
    <scope>IDENTIFICATION</scope>
</reference>
<keyword evidence="2" id="KW-1185">Reference proteome</keyword>
<dbReference type="AlphaFoldDB" id="A0A7E5WE01"/>
<feature type="chain" id="PRO_5029020741" evidence="1">
    <location>
        <begin position="17"/>
        <end position="449"/>
    </location>
</feature>
<dbReference type="GeneID" id="113501451"/>
<organism evidence="2 3">
    <name type="scientific">Trichoplusia ni</name>
    <name type="common">Cabbage looper</name>
    <dbReference type="NCBI Taxonomy" id="7111"/>
    <lineage>
        <taxon>Eukaryota</taxon>
        <taxon>Metazoa</taxon>
        <taxon>Ecdysozoa</taxon>
        <taxon>Arthropoda</taxon>
        <taxon>Hexapoda</taxon>
        <taxon>Insecta</taxon>
        <taxon>Pterygota</taxon>
        <taxon>Neoptera</taxon>
        <taxon>Endopterygota</taxon>
        <taxon>Lepidoptera</taxon>
        <taxon>Glossata</taxon>
        <taxon>Ditrysia</taxon>
        <taxon>Noctuoidea</taxon>
        <taxon>Noctuidae</taxon>
        <taxon>Plusiinae</taxon>
        <taxon>Trichoplusia</taxon>
    </lineage>
</organism>
<keyword evidence="1" id="KW-0732">Signal</keyword>
<evidence type="ECO:0000313" key="3">
    <source>
        <dbReference type="RefSeq" id="XP_026738406.1"/>
    </source>
</evidence>
<dbReference type="InParanoid" id="A0A7E5WE01"/>
<evidence type="ECO:0000313" key="2">
    <source>
        <dbReference type="Proteomes" id="UP000322000"/>
    </source>
</evidence>